<dbReference type="PANTHER" id="PTHR13318:SF190">
    <property type="entry name" value="PARTNER OF PAIRED, ISOFORM B"/>
    <property type="match status" value="1"/>
</dbReference>
<dbReference type="Proteomes" id="UP000738359">
    <property type="component" value="Unassembled WGS sequence"/>
</dbReference>
<protein>
    <recommendedName>
        <fullName evidence="2">F-box domain-containing protein</fullName>
    </recommendedName>
</protein>
<organism evidence="3 4">
    <name type="scientific">Mortierella alpina</name>
    <name type="common">Oleaginous fungus</name>
    <name type="synonym">Mortierella renispora</name>
    <dbReference type="NCBI Taxonomy" id="64518"/>
    <lineage>
        <taxon>Eukaryota</taxon>
        <taxon>Fungi</taxon>
        <taxon>Fungi incertae sedis</taxon>
        <taxon>Mucoromycota</taxon>
        <taxon>Mortierellomycotina</taxon>
        <taxon>Mortierellomycetes</taxon>
        <taxon>Mortierellales</taxon>
        <taxon>Mortierellaceae</taxon>
        <taxon>Mortierella</taxon>
    </lineage>
</organism>
<dbReference type="Gene3D" id="3.80.10.10">
    <property type="entry name" value="Ribonuclease Inhibitor"/>
    <property type="match status" value="5"/>
</dbReference>
<dbReference type="OrthoDB" id="550575at2759"/>
<proteinExistence type="predicted"/>
<comment type="caution">
    <text evidence="3">The sequence shown here is derived from an EMBL/GenBank/DDBJ whole genome shotgun (WGS) entry which is preliminary data.</text>
</comment>
<dbReference type="PANTHER" id="PTHR13318">
    <property type="entry name" value="PARTNER OF PAIRED, ISOFORM B-RELATED"/>
    <property type="match status" value="1"/>
</dbReference>
<dbReference type="GO" id="GO:0031146">
    <property type="term" value="P:SCF-dependent proteasomal ubiquitin-dependent protein catabolic process"/>
    <property type="evidence" value="ECO:0007669"/>
    <property type="project" value="TreeGrafter"/>
</dbReference>
<evidence type="ECO:0000313" key="3">
    <source>
        <dbReference type="EMBL" id="KAF9965832.1"/>
    </source>
</evidence>
<dbReference type="GO" id="GO:0019005">
    <property type="term" value="C:SCF ubiquitin ligase complex"/>
    <property type="evidence" value="ECO:0007669"/>
    <property type="project" value="TreeGrafter"/>
</dbReference>
<dbReference type="InterPro" id="IPR001810">
    <property type="entry name" value="F-box_dom"/>
</dbReference>
<dbReference type="SUPFAM" id="SSF52047">
    <property type="entry name" value="RNI-like"/>
    <property type="match status" value="3"/>
</dbReference>
<dbReference type="InterPro" id="IPR032675">
    <property type="entry name" value="LRR_dom_sf"/>
</dbReference>
<feature type="region of interest" description="Disordered" evidence="1">
    <location>
        <begin position="866"/>
        <end position="899"/>
    </location>
</feature>
<reference evidence="3" key="1">
    <citation type="journal article" date="2020" name="Fungal Divers.">
        <title>Resolving the Mortierellaceae phylogeny through synthesis of multi-gene phylogenetics and phylogenomics.</title>
        <authorList>
            <person name="Vandepol N."/>
            <person name="Liber J."/>
            <person name="Desiro A."/>
            <person name="Na H."/>
            <person name="Kennedy M."/>
            <person name="Barry K."/>
            <person name="Grigoriev I.V."/>
            <person name="Miller A.N."/>
            <person name="O'Donnell K."/>
            <person name="Stajich J.E."/>
            <person name="Bonito G."/>
        </authorList>
    </citation>
    <scope>NUCLEOTIDE SEQUENCE</scope>
    <source>
        <strain evidence="3">CK1249</strain>
    </source>
</reference>
<evidence type="ECO:0000313" key="4">
    <source>
        <dbReference type="Proteomes" id="UP000738359"/>
    </source>
</evidence>
<feature type="domain" description="F-box" evidence="2">
    <location>
        <begin position="727"/>
        <end position="768"/>
    </location>
</feature>
<accession>A0A9P6M532</accession>
<dbReference type="SMART" id="SM00367">
    <property type="entry name" value="LRR_CC"/>
    <property type="match status" value="8"/>
</dbReference>
<feature type="region of interest" description="Disordered" evidence="1">
    <location>
        <begin position="1344"/>
        <end position="1419"/>
    </location>
</feature>
<dbReference type="Pfam" id="PF12937">
    <property type="entry name" value="F-box-like"/>
    <property type="match status" value="1"/>
</dbReference>
<dbReference type="InterPro" id="IPR006553">
    <property type="entry name" value="Leu-rich_rpt_Cys-con_subtyp"/>
</dbReference>
<sequence length="1565" mass="175646">METRIHDGAIRFPSDQMSIPMLPKSPFDIPEIASLIASYISGKADLARCARVSHAFHDVFIPILWKSVHFGDLTVYDLNESECRSVFQYGKLRLIEELTFSHRFSNDDMEMIAENCSVLKALNFDGAQVTAEHLAALIPSDPCQARDIHPADRTKRRKTRFPSHLESLSFKNCWNLAEPSCLKIVSSLGPQLKRLSLDGFKDITDKNMIELVRRCPNLIGLQLKGTLITDEFLKSFAQELLHCDSASSSGRPRQLLRDLKLDLSKQISSDGLLPMVMACRCTLRTLSVQYIKSVSDEVLFALVKDPMDKNAITGPNVELETLVLQHPFSLNTVLTEIRLSDSAYLTNTGFQVLFQFATELVSIDLESCRVGDGALMVLAQTYRNRMKALGLGVPAAWREHVLADEKVQNLTQETPAAEDHRVVSTVASNPTIDSRESSDATLKVFTDGHVPGGLKRLYLSASRDITNKGVRAILRSCVGLELLDIGATYYLTLELFHGPWACSRLINLNVTGVALETIPEDLEVIDDDSNTPEIIKRGRARYREELSESSRFPLTVTPYPHEDDLDENGRYDHMMIPLDEYDDDGNEVRDNTPRQRAILREFYSKLGQLSQLRTLNMSYGNYRVRVKDGLELVLPGLQQNLADWRMVMENGYRMGNLELEFLGKHFGYGHDFKLEKDVGQDQLEAKTRKAKLKQLVVRAEAVGRVRRDVKNWAGRQGFHLESPFDIPELAALIASFISDNSDLARCARVSHSLHDICIPILWRTICLSSVAATRVWQNDRGFRMGLIRYSKLCPIEQLHLTHTYVQDGDMELIAENCTRLKALDLTATNVTTETLRVLIHSDPNRTRDSGADEGVKKRKIKAGLSTKRLRGSGEHADEEIEFEDEDGSGQDELDQDASVRTICYPELTETETEREPDSQYESVGIDLSTATESEQDANQPTGPIVVKSRASALLQLPIPHHRCAGTARPVKFKGIKTSFPYFLESLTLKRCPNLVGPSCLEVVSLLGPQLKRLVLNHVSDITDQDMIQFVKRCPNLVELQLRGTEVTDGFLTSFAQEFLPSHSSSDPSKHRQCLENLNLDMTSATTTGLLPMIKACRSSLNTLSMHHLHGVADDVLFALFEDPSNKNATKVSMTGPYLTTQALALGLPGDIATVTMHRFSPNTVLTDIHLAFCSLVTDAGFEILFRFATELVSVDLSGCELKDDTLMVLAETYRNRMKMLGLGIPAAWREHVLAEENRAQAMDQGTAVAEGHQDADGIATHHSTIATPNTAITTSATTGNHKSSIDIDCKDTTERKKQILEENMEWFWRFPSTMSPYSPEEDFDEDGHYDHIVMPIGMCHAVSSEGSLSDEMEDDDSDMEDDDDSVVEDDDDEANGGQGSIAGSNSLSDDEGWEDYDRRRKARKKDAQHRPVPSDLRRNSHRQRGILRAFYAKLGQLSRLRILNMTNCNFRTRVKDGLELVLPALQQNLVEWRLNLIPSYRLQNAELVFFGKHFGYGRDFQYDENGEDHDDEKEQEQKIHELKTRTGKLRVLLLEATSVDLVDPEVLDWAGQQGFHVGFEDGLGW</sequence>
<dbReference type="EMBL" id="JAAAHY010000217">
    <property type="protein sequence ID" value="KAF9965832.1"/>
    <property type="molecule type" value="Genomic_DNA"/>
</dbReference>
<evidence type="ECO:0000259" key="2">
    <source>
        <dbReference type="Pfam" id="PF12937"/>
    </source>
</evidence>
<keyword evidence="4" id="KW-1185">Reference proteome</keyword>
<feature type="compositionally biased region" description="Acidic residues" evidence="1">
    <location>
        <begin position="876"/>
        <end position="895"/>
    </location>
</feature>
<evidence type="ECO:0000256" key="1">
    <source>
        <dbReference type="SAM" id="MobiDB-lite"/>
    </source>
</evidence>
<name>A0A9P6M532_MORAP</name>
<gene>
    <name evidence="3" type="ORF">BGZ70_004006</name>
</gene>
<feature type="compositionally biased region" description="Acidic residues" evidence="1">
    <location>
        <begin position="1348"/>
        <end position="1374"/>
    </location>
</feature>